<dbReference type="STRING" id="4955.A0A1G4MCI5"/>
<dbReference type="Gene3D" id="2.60.200.40">
    <property type="match status" value="1"/>
</dbReference>
<keyword evidence="3" id="KW-1185">Reference proteome</keyword>
<dbReference type="AlphaFoldDB" id="A0A1G4MCI5"/>
<dbReference type="GO" id="GO:0005524">
    <property type="term" value="F:ATP binding"/>
    <property type="evidence" value="ECO:0007669"/>
    <property type="project" value="UniProtKB-KW"/>
</dbReference>
<proteinExistence type="predicted"/>
<feature type="domain" description="DAGKc" evidence="1">
    <location>
        <begin position="139"/>
        <end position="278"/>
    </location>
</feature>
<evidence type="ECO:0000313" key="3">
    <source>
        <dbReference type="Proteomes" id="UP000190831"/>
    </source>
</evidence>
<dbReference type="SMART" id="SM00046">
    <property type="entry name" value="DAGKc"/>
    <property type="match status" value="1"/>
</dbReference>
<dbReference type="OrthoDB" id="3853857at2759"/>
<dbReference type="GO" id="GO:0046512">
    <property type="term" value="P:sphingosine biosynthetic process"/>
    <property type="evidence" value="ECO:0007669"/>
    <property type="project" value="TreeGrafter"/>
</dbReference>
<reference evidence="3" key="1">
    <citation type="submission" date="2016-03" db="EMBL/GenBank/DDBJ databases">
        <authorList>
            <person name="Devillers H."/>
        </authorList>
    </citation>
    <scope>NUCLEOTIDE SEQUENCE [LARGE SCALE GENOMIC DNA]</scope>
</reference>
<organism evidence="2 3">
    <name type="scientific">Lachancea fermentati</name>
    <name type="common">Zygosaccharomyces fermentati</name>
    <dbReference type="NCBI Taxonomy" id="4955"/>
    <lineage>
        <taxon>Eukaryota</taxon>
        <taxon>Fungi</taxon>
        <taxon>Dikarya</taxon>
        <taxon>Ascomycota</taxon>
        <taxon>Saccharomycotina</taxon>
        <taxon>Saccharomycetes</taxon>
        <taxon>Saccharomycetales</taxon>
        <taxon>Saccharomycetaceae</taxon>
        <taxon>Lachancea</taxon>
    </lineage>
</organism>
<dbReference type="InterPro" id="IPR017438">
    <property type="entry name" value="ATP-NAD_kinase_N"/>
</dbReference>
<dbReference type="SUPFAM" id="SSF111331">
    <property type="entry name" value="NAD kinase/diacylglycerol kinase-like"/>
    <property type="match status" value="1"/>
</dbReference>
<dbReference type="GO" id="GO:0001727">
    <property type="term" value="F:lipid kinase activity"/>
    <property type="evidence" value="ECO:0007669"/>
    <property type="project" value="TreeGrafter"/>
</dbReference>
<dbReference type="Proteomes" id="UP000190831">
    <property type="component" value="Chromosome E"/>
</dbReference>
<dbReference type="GO" id="GO:0005737">
    <property type="term" value="C:cytoplasm"/>
    <property type="evidence" value="ECO:0007669"/>
    <property type="project" value="TreeGrafter"/>
</dbReference>
<dbReference type="OMA" id="TIWTLYR"/>
<accession>A0A1G4MCI5</accession>
<evidence type="ECO:0000313" key="2">
    <source>
        <dbReference type="EMBL" id="SCW01522.1"/>
    </source>
</evidence>
<protein>
    <submittedName>
        <fullName evidence="2">LAFE_0E01530g1_1</fullName>
    </submittedName>
</protein>
<dbReference type="InterPro" id="IPR001206">
    <property type="entry name" value="Diacylglycerol_kinase_cat_dom"/>
</dbReference>
<dbReference type="GO" id="GO:0016020">
    <property type="term" value="C:membrane"/>
    <property type="evidence" value="ECO:0007669"/>
    <property type="project" value="TreeGrafter"/>
</dbReference>
<sequence length="516" mass="58008">MSVEEVMAVRNYGNATLTEDGIKILDQQANETAITGNPQAINYDANKKGFDVPSRTTISYDRVLFAAEIRHPELSLAKHKANERHEDKVESEAKLLEITFADKKGSDLEPKKITLSFSGVSEVDNVRDWIMQESYRESSVKRSFLIIINPHGGKGRANKLFKSKIEPILKASNCHFDVIETTHHGHALKIALEMDIEKYDVIACASGDGIPHEVLNGLFQRPDRAKAFTKVAITQLPCGSGNAMSATCHGTSNPSYAALRILKSPELRMDIMCCSQESYHKQPKLSFLSQTYGAIAEADINTNFIRWVGPARFNLGVGMNVLQRKKYPCDIYVKYAAKSKDDLRNYYRSHKTIASNRTVDFQQQQFNTLKDEDFNLRFPFSKSTAEDWEKIDTDLTSNISIFYAGKMPYIATNTEFFPAALPDDGTIDLILTDTRTSISKTARILLSLDKGTHALQPEVVYSKVVAYKLIPKVKKSMLYIDGENFPFEPLQVEILPRLCKTLSFNSSYVDTGFESM</sequence>
<dbReference type="PROSITE" id="PS50146">
    <property type="entry name" value="DAGK"/>
    <property type="match status" value="1"/>
</dbReference>
<dbReference type="Pfam" id="PF00781">
    <property type="entry name" value="DAGK_cat"/>
    <property type="match status" value="1"/>
</dbReference>
<evidence type="ECO:0000259" key="1">
    <source>
        <dbReference type="PROSITE" id="PS50146"/>
    </source>
</evidence>
<gene>
    <name evidence="2" type="ORF">LAFE_0E01530G</name>
</gene>
<dbReference type="InterPro" id="IPR050187">
    <property type="entry name" value="Lipid_Phosphate_FormReg"/>
</dbReference>
<dbReference type="EMBL" id="LT598488">
    <property type="protein sequence ID" value="SCW01522.1"/>
    <property type="molecule type" value="Genomic_DNA"/>
</dbReference>
<name>A0A1G4MCI5_LACFM</name>
<dbReference type="PANTHER" id="PTHR12358">
    <property type="entry name" value="SPHINGOSINE KINASE"/>
    <property type="match status" value="1"/>
</dbReference>
<dbReference type="Gene3D" id="3.40.50.10330">
    <property type="entry name" value="Probable inorganic polyphosphate/atp-NAD kinase, domain 1"/>
    <property type="match status" value="1"/>
</dbReference>
<dbReference type="PANTHER" id="PTHR12358:SF31">
    <property type="entry name" value="ACYLGLYCEROL KINASE, MITOCHONDRIAL"/>
    <property type="match status" value="1"/>
</dbReference>
<dbReference type="InterPro" id="IPR016064">
    <property type="entry name" value="NAD/diacylglycerol_kinase_sf"/>
</dbReference>